<keyword evidence="1" id="KW-0812">Transmembrane</keyword>
<feature type="transmembrane region" description="Helical" evidence="1">
    <location>
        <begin position="253"/>
        <end position="273"/>
    </location>
</feature>
<evidence type="ECO:0000313" key="4">
    <source>
        <dbReference type="Proteomes" id="UP000195667"/>
    </source>
</evidence>
<dbReference type="PANTHER" id="PTHR48090:SF7">
    <property type="entry name" value="RFBJ PROTEIN"/>
    <property type="match status" value="1"/>
</dbReference>
<dbReference type="RefSeq" id="WP_087143764.1">
    <property type="nucleotide sequence ID" value="NZ_FUKI01000119.1"/>
</dbReference>
<accession>A0A1R4HBN1</accession>
<dbReference type="Gene3D" id="3.90.550.10">
    <property type="entry name" value="Spore Coat Polysaccharide Biosynthesis Protein SpsA, Chain A"/>
    <property type="match status" value="1"/>
</dbReference>
<organism evidence="3 4">
    <name type="scientific">Crenothrix polyspora</name>
    <dbReference type="NCBI Taxonomy" id="360316"/>
    <lineage>
        <taxon>Bacteria</taxon>
        <taxon>Pseudomonadati</taxon>
        <taxon>Pseudomonadota</taxon>
        <taxon>Gammaproteobacteria</taxon>
        <taxon>Methylococcales</taxon>
        <taxon>Crenotrichaceae</taxon>
        <taxon>Crenothrix</taxon>
    </lineage>
</organism>
<reference evidence="4" key="1">
    <citation type="submission" date="2017-02" db="EMBL/GenBank/DDBJ databases">
        <authorList>
            <person name="Daims H."/>
        </authorList>
    </citation>
    <scope>NUCLEOTIDE SEQUENCE [LARGE SCALE GENOMIC DNA]</scope>
</reference>
<dbReference type="Pfam" id="PF00535">
    <property type="entry name" value="Glycos_transf_2"/>
    <property type="match status" value="1"/>
</dbReference>
<dbReference type="CDD" id="cd04179">
    <property type="entry name" value="DPM_DPG-synthase_like"/>
    <property type="match status" value="1"/>
</dbReference>
<keyword evidence="1" id="KW-0472">Membrane</keyword>
<evidence type="ECO:0000313" key="3">
    <source>
        <dbReference type="EMBL" id="SJM93280.1"/>
    </source>
</evidence>
<dbReference type="InterPro" id="IPR029044">
    <property type="entry name" value="Nucleotide-diphossugar_trans"/>
</dbReference>
<proteinExistence type="predicted"/>
<dbReference type="GO" id="GO:0016740">
    <property type="term" value="F:transferase activity"/>
    <property type="evidence" value="ECO:0007669"/>
    <property type="project" value="UniProtKB-KW"/>
</dbReference>
<keyword evidence="1" id="KW-1133">Transmembrane helix</keyword>
<dbReference type="InterPro" id="IPR050256">
    <property type="entry name" value="Glycosyltransferase_2"/>
</dbReference>
<dbReference type="EMBL" id="FUKI01000119">
    <property type="protein sequence ID" value="SJM93280.1"/>
    <property type="molecule type" value="Genomic_DNA"/>
</dbReference>
<feature type="domain" description="Glycosyltransferase 2-like" evidence="2">
    <location>
        <begin position="7"/>
        <end position="160"/>
    </location>
</feature>
<evidence type="ECO:0000256" key="1">
    <source>
        <dbReference type="SAM" id="Phobius"/>
    </source>
</evidence>
<name>A0A1R4HBN1_9GAMM</name>
<dbReference type="SUPFAM" id="SSF53448">
    <property type="entry name" value="Nucleotide-diphospho-sugar transferases"/>
    <property type="match status" value="1"/>
</dbReference>
<protein>
    <submittedName>
        <fullName evidence="3">Glycosyl transferase family 2</fullName>
    </submittedName>
</protein>
<keyword evidence="3" id="KW-0808">Transferase</keyword>
<feature type="transmembrane region" description="Helical" evidence="1">
    <location>
        <begin position="227"/>
        <end position="247"/>
    </location>
</feature>
<dbReference type="PANTHER" id="PTHR48090">
    <property type="entry name" value="UNDECAPRENYL-PHOSPHATE 4-DEOXY-4-FORMAMIDO-L-ARABINOSE TRANSFERASE-RELATED"/>
    <property type="match status" value="1"/>
</dbReference>
<dbReference type="Proteomes" id="UP000195667">
    <property type="component" value="Unassembled WGS sequence"/>
</dbReference>
<dbReference type="OrthoDB" id="9811884at2"/>
<keyword evidence="4" id="KW-1185">Reference proteome</keyword>
<dbReference type="AlphaFoldDB" id="A0A1R4HBN1"/>
<dbReference type="InterPro" id="IPR001173">
    <property type="entry name" value="Glyco_trans_2-like"/>
</dbReference>
<gene>
    <name evidence="3" type="ORF">CRENPOLYSF1_430008</name>
</gene>
<sequence>MQKYAVSIVLPAKNEAKSLEILLPRLKLIAPDAEILVINDGSSDNTAQVALAGGANVFSHPYCQGNGAAVKSGARNAKAEVIIFMDADGQHDPEDIPTLLAKLNQGYDMVVGARHPSTHASAIRRFANTFYNRLATYMTGHKIEDLTSGFRAVKADKFRKFIYLLPNGFSYPTTSTMAFFRSGFPVAYIPIRAGQRDGKSHIKLIKDGLRFFIIILRIGTLFSPMRLFLPISATVFATGVSYYAYTYATSSRFTNMGGVLFLSSLIIFLIGILSEQISSLHYKAAEDNRRT</sequence>
<evidence type="ECO:0000259" key="2">
    <source>
        <dbReference type="Pfam" id="PF00535"/>
    </source>
</evidence>